<dbReference type="GO" id="GO:0051920">
    <property type="term" value="F:peroxiredoxin activity"/>
    <property type="evidence" value="ECO:0007669"/>
    <property type="project" value="InterPro"/>
</dbReference>
<evidence type="ECO:0000313" key="8">
    <source>
        <dbReference type="Proteomes" id="UP001139409"/>
    </source>
</evidence>
<dbReference type="AlphaFoldDB" id="A0A9X1KXQ7"/>
<evidence type="ECO:0000256" key="2">
    <source>
        <dbReference type="ARBA" id="ARBA00023004"/>
    </source>
</evidence>
<dbReference type="GO" id="GO:0046872">
    <property type="term" value="F:metal ion binding"/>
    <property type="evidence" value="ECO:0007669"/>
    <property type="project" value="UniProtKB-KW"/>
</dbReference>
<evidence type="ECO:0000256" key="1">
    <source>
        <dbReference type="ARBA" id="ARBA00022723"/>
    </source>
</evidence>
<dbReference type="InterPro" id="IPR003779">
    <property type="entry name" value="CMD-like"/>
</dbReference>
<dbReference type="PANTHER" id="PTHR35446:SF2">
    <property type="entry name" value="CARBOXYMUCONOLACTONE DECARBOXYLASE-LIKE DOMAIN-CONTAINING PROTEIN"/>
    <property type="match status" value="1"/>
</dbReference>
<dbReference type="GO" id="GO:0020037">
    <property type="term" value="F:heme binding"/>
    <property type="evidence" value="ECO:0007669"/>
    <property type="project" value="InterPro"/>
</dbReference>
<dbReference type="EMBL" id="JAIXNE010000003">
    <property type="protein sequence ID" value="MCA6076175.1"/>
    <property type="molecule type" value="Genomic_DNA"/>
</dbReference>
<dbReference type="NCBIfam" id="TIGR00778">
    <property type="entry name" value="ahpD_dom"/>
    <property type="match status" value="1"/>
</dbReference>
<dbReference type="Proteomes" id="UP001139409">
    <property type="component" value="Unassembled WGS sequence"/>
</dbReference>
<dbReference type="GO" id="GO:0009055">
    <property type="term" value="F:electron transfer activity"/>
    <property type="evidence" value="ECO:0007669"/>
    <property type="project" value="InterPro"/>
</dbReference>
<dbReference type="InterPro" id="IPR009056">
    <property type="entry name" value="Cyt_c-like_dom"/>
</dbReference>
<evidence type="ECO:0000313" key="6">
    <source>
        <dbReference type="EMBL" id="MCA6076175.1"/>
    </source>
</evidence>
<dbReference type="EMBL" id="JAIXNE010000004">
    <property type="protein sequence ID" value="MCA6077303.1"/>
    <property type="molecule type" value="Genomic_DNA"/>
</dbReference>
<dbReference type="PANTHER" id="PTHR35446">
    <property type="entry name" value="SI:CH211-175M2.5"/>
    <property type="match status" value="1"/>
</dbReference>
<accession>A0A9X1KXQ7</accession>
<dbReference type="InterPro" id="IPR004675">
    <property type="entry name" value="AhpD_core"/>
</dbReference>
<keyword evidence="2 3" id="KW-0408">Iron</keyword>
<evidence type="ECO:0000313" key="5">
    <source>
        <dbReference type="EMBL" id="MCA6074998.1"/>
    </source>
</evidence>
<keyword evidence="3" id="KW-0349">Heme</keyword>
<dbReference type="InterPro" id="IPR029032">
    <property type="entry name" value="AhpD-like"/>
</dbReference>
<dbReference type="SUPFAM" id="SSF69118">
    <property type="entry name" value="AhpD-like"/>
    <property type="match status" value="1"/>
</dbReference>
<keyword evidence="1 3" id="KW-0479">Metal-binding</keyword>
<dbReference type="RefSeq" id="WP_225698104.1">
    <property type="nucleotide sequence ID" value="NZ_JAIXNE010000002.1"/>
</dbReference>
<evidence type="ECO:0000256" key="3">
    <source>
        <dbReference type="PROSITE-ProRule" id="PRU00433"/>
    </source>
</evidence>
<protein>
    <submittedName>
        <fullName evidence="6">Carboxymuconolactone decarboxylase family protein</fullName>
    </submittedName>
</protein>
<evidence type="ECO:0000313" key="7">
    <source>
        <dbReference type="EMBL" id="MCA6077303.1"/>
    </source>
</evidence>
<sequence>MAFFSYLNENSDITDITFNDRPRLGPMDKASQEIMRGKSSFTEAEREIMAAYVSGLNACAFCHGSHKAVAEQFGISPQVIEQLIEDVDSAPINESLKPVFHYLKKLTLTASKLTKADVEKVIAAGWSEDALHEAILVGCLFNFYNRLLDGHGIKGNHAIYQFGGQHLAKNGYGVPWFIGLIKNTIKKSKLKKLHELEKQL</sequence>
<dbReference type="Gene3D" id="1.20.1290.10">
    <property type="entry name" value="AhpD-like"/>
    <property type="match status" value="1"/>
</dbReference>
<dbReference type="EMBL" id="JAIXNE010000002">
    <property type="protein sequence ID" value="MCA6074998.1"/>
    <property type="molecule type" value="Genomic_DNA"/>
</dbReference>
<feature type="domain" description="Cytochrome c" evidence="4">
    <location>
        <begin position="32"/>
        <end position="129"/>
    </location>
</feature>
<evidence type="ECO:0000259" key="4">
    <source>
        <dbReference type="PROSITE" id="PS51007"/>
    </source>
</evidence>
<dbReference type="Pfam" id="PF02627">
    <property type="entry name" value="CMD"/>
    <property type="match status" value="1"/>
</dbReference>
<gene>
    <name evidence="5" type="ORF">LDX50_08965</name>
    <name evidence="6" type="ORF">LDX50_14935</name>
    <name evidence="7" type="ORF">LDX50_20655</name>
</gene>
<organism evidence="6 8">
    <name type="scientific">Fulvivirga sedimenti</name>
    <dbReference type="NCBI Taxonomy" id="2879465"/>
    <lineage>
        <taxon>Bacteria</taxon>
        <taxon>Pseudomonadati</taxon>
        <taxon>Bacteroidota</taxon>
        <taxon>Cytophagia</taxon>
        <taxon>Cytophagales</taxon>
        <taxon>Fulvivirgaceae</taxon>
        <taxon>Fulvivirga</taxon>
    </lineage>
</organism>
<proteinExistence type="predicted"/>
<name>A0A9X1KXQ7_9BACT</name>
<comment type="caution">
    <text evidence="6">The sequence shown here is derived from an EMBL/GenBank/DDBJ whole genome shotgun (WGS) entry which is preliminary data.</text>
</comment>
<keyword evidence="8" id="KW-1185">Reference proteome</keyword>
<reference evidence="6" key="1">
    <citation type="submission" date="2021-09" db="EMBL/GenBank/DDBJ databases">
        <title>Fulvivirga sp. isolated from coastal sediment.</title>
        <authorList>
            <person name="Yu H."/>
        </authorList>
    </citation>
    <scope>NUCLEOTIDE SEQUENCE</scope>
    <source>
        <strain evidence="6">1062</strain>
    </source>
</reference>
<dbReference type="PROSITE" id="PS51007">
    <property type="entry name" value="CYTC"/>
    <property type="match status" value="1"/>
</dbReference>